<evidence type="ECO:0000313" key="11">
    <source>
        <dbReference type="Proteomes" id="UP001589610"/>
    </source>
</evidence>
<proteinExistence type="inferred from homology"/>
<name>A0ABV5T7N0_9ACTN</name>
<dbReference type="RefSeq" id="WP_344743793.1">
    <property type="nucleotide sequence ID" value="NZ_BAAAWW010000033.1"/>
</dbReference>
<feature type="compositionally biased region" description="Polar residues" evidence="8">
    <location>
        <begin position="42"/>
        <end position="52"/>
    </location>
</feature>
<comment type="subcellular location">
    <subcellularLocation>
        <location evidence="1 7">Cell membrane</location>
        <topology evidence="1 7">Multi-pass membrane protein</topology>
    </subcellularLocation>
</comment>
<dbReference type="CDD" id="cd06261">
    <property type="entry name" value="TM_PBP2"/>
    <property type="match status" value="1"/>
</dbReference>
<dbReference type="Proteomes" id="UP001589610">
    <property type="component" value="Unassembled WGS sequence"/>
</dbReference>
<evidence type="ECO:0000256" key="1">
    <source>
        <dbReference type="ARBA" id="ARBA00004651"/>
    </source>
</evidence>
<evidence type="ECO:0000313" key="10">
    <source>
        <dbReference type="EMBL" id="MFB9674386.1"/>
    </source>
</evidence>
<feature type="transmembrane region" description="Helical" evidence="7">
    <location>
        <begin position="203"/>
        <end position="223"/>
    </location>
</feature>
<dbReference type="InterPro" id="IPR035906">
    <property type="entry name" value="MetI-like_sf"/>
</dbReference>
<evidence type="ECO:0000259" key="9">
    <source>
        <dbReference type="PROSITE" id="PS50928"/>
    </source>
</evidence>
<keyword evidence="6 7" id="KW-0472">Membrane</keyword>
<evidence type="ECO:0000256" key="4">
    <source>
        <dbReference type="ARBA" id="ARBA00022692"/>
    </source>
</evidence>
<evidence type="ECO:0000256" key="2">
    <source>
        <dbReference type="ARBA" id="ARBA00022448"/>
    </source>
</evidence>
<feature type="region of interest" description="Disordered" evidence="8">
    <location>
        <begin position="42"/>
        <end position="61"/>
    </location>
</feature>
<gene>
    <name evidence="10" type="ORF">ACFFRH_02695</name>
</gene>
<feature type="transmembrane region" description="Helical" evidence="7">
    <location>
        <begin position="351"/>
        <end position="372"/>
    </location>
</feature>
<dbReference type="EMBL" id="JBHMBS010000001">
    <property type="protein sequence ID" value="MFB9674386.1"/>
    <property type="molecule type" value="Genomic_DNA"/>
</dbReference>
<dbReference type="PROSITE" id="PS50928">
    <property type="entry name" value="ABC_TM1"/>
    <property type="match status" value="1"/>
</dbReference>
<dbReference type="Pfam" id="PF00528">
    <property type="entry name" value="BPD_transp_1"/>
    <property type="match status" value="1"/>
</dbReference>
<dbReference type="Gene3D" id="1.10.3720.10">
    <property type="entry name" value="MetI-like"/>
    <property type="match status" value="1"/>
</dbReference>
<feature type="region of interest" description="Disordered" evidence="8">
    <location>
        <begin position="74"/>
        <end position="110"/>
    </location>
</feature>
<dbReference type="InterPro" id="IPR010065">
    <property type="entry name" value="AA_ABC_transptr_permease_3TM"/>
</dbReference>
<organism evidence="10 11">
    <name type="scientific">Streptosporangium vulgare</name>
    <dbReference type="NCBI Taxonomy" id="46190"/>
    <lineage>
        <taxon>Bacteria</taxon>
        <taxon>Bacillati</taxon>
        <taxon>Actinomycetota</taxon>
        <taxon>Actinomycetes</taxon>
        <taxon>Streptosporangiales</taxon>
        <taxon>Streptosporangiaceae</taxon>
        <taxon>Streptosporangium</taxon>
    </lineage>
</organism>
<keyword evidence="5 7" id="KW-1133">Transmembrane helix</keyword>
<dbReference type="InterPro" id="IPR000515">
    <property type="entry name" value="MetI-like"/>
</dbReference>
<dbReference type="PANTHER" id="PTHR30614:SF1">
    <property type="entry name" value="GLUTAMATE_ASPARTATE IMPORT PERMEASE PROTEIN GLTK"/>
    <property type="match status" value="1"/>
</dbReference>
<comment type="caution">
    <text evidence="10">The sequence shown here is derived from an EMBL/GenBank/DDBJ whole genome shotgun (WGS) entry which is preliminary data.</text>
</comment>
<dbReference type="PANTHER" id="PTHR30614">
    <property type="entry name" value="MEMBRANE COMPONENT OF AMINO ACID ABC TRANSPORTER"/>
    <property type="match status" value="1"/>
</dbReference>
<feature type="transmembrane region" description="Helical" evidence="7">
    <location>
        <begin position="169"/>
        <end position="191"/>
    </location>
</feature>
<reference evidence="10 11" key="1">
    <citation type="submission" date="2024-09" db="EMBL/GenBank/DDBJ databases">
        <authorList>
            <person name="Sun Q."/>
            <person name="Mori K."/>
        </authorList>
    </citation>
    <scope>NUCLEOTIDE SEQUENCE [LARGE SCALE GENOMIC DNA]</scope>
    <source>
        <strain evidence="10 11">JCM 3028</strain>
    </source>
</reference>
<sequence length="385" mass="40267">MPVEFSGADGGDTHDPPAAPAAPAAPATHSALAIPANAVTSVTSPAAPSSMTGRRESGPRGYAWSRARLVPASAPGGSAGGAGTTAGPRVILAATPPAGGPPGDPGDAAADERPLKVVTTRHPGRWVAALGVAVLLSMAVSALVTNPAWEWEVVGEYLFAPSVLRSVVFTLELTALGIVFGFLLGTVLALMRLSGNPLLNSVAWGYIALFRSVPLILQLLFWYNLALLYPRISFGVPFGPAFFDIGTMDLIGPVTAAALGLALHQAAYAAEIVRAGLLSVDHGQREAAAALGIPRTRQLFRIVLPQAMRSIVPTAGNEIIGLVKGTSVVYIMALPELFYQVQVIFNRNGRVIALLLVATIWYLVMTSVMSVAQHYVERHYGKGRA</sequence>
<feature type="compositionally biased region" description="Low complexity" evidence="8">
    <location>
        <begin position="85"/>
        <end position="97"/>
    </location>
</feature>
<protein>
    <submittedName>
        <fullName evidence="10">Amino acid ABC transporter permease</fullName>
    </submittedName>
</protein>
<dbReference type="InterPro" id="IPR043429">
    <property type="entry name" value="ArtM/GltK/GlnP/TcyL/YhdX-like"/>
</dbReference>
<feature type="transmembrane region" description="Helical" evidence="7">
    <location>
        <begin position="126"/>
        <end position="149"/>
    </location>
</feature>
<feature type="domain" description="ABC transmembrane type-1" evidence="9">
    <location>
        <begin position="167"/>
        <end position="369"/>
    </location>
</feature>
<evidence type="ECO:0000256" key="7">
    <source>
        <dbReference type="RuleBase" id="RU363032"/>
    </source>
</evidence>
<evidence type="ECO:0000256" key="8">
    <source>
        <dbReference type="SAM" id="MobiDB-lite"/>
    </source>
</evidence>
<feature type="region of interest" description="Disordered" evidence="8">
    <location>
        <begin position="1"/>
        <end position="29"/>
    </location>
</feature>
<keyword evidence="3" id="KW-1003">Cell membrane</keyword>
<evidence type="ECO:0000256" key="6">
    <source>
        <dbReference type="ARBA" id="ARBA00023136"/>
    </source>
</evidence>
<dbReference type="SUPFAM" id="SSF161098">
    <property type="entry name" value="MetI-like"/>
    <property type="match status" value="1"/>
</dbReference>
<comment type="similarity">
    <text evidence="7">Belongs to the binding-protein-dependent transport system permease family.</text>
</comment>
<evidence type="ECO:0000256" key="3">
    <source>
        <dbReference type="ARBA" id="ARBA00022475"/>
    </source>
</evidence>
<dbReference type="NCBIfam" id="TIGR01726">
    <property type="entry name" value="HEQRo_perm_3TM"/>
    <property type="match status" value="1"/>
</dbReference>
<keyword evidence="4 7" id="KW-0812">Transmembrane</keyword>
<keyword evidence="11" id="KW-1185">Reference proteome</keyword>
<accession>A0ABV5T7N0</accession>
<keyword evidence="2 7" id="KW-0813">Transport</keyword>
<evidence type="ECO:0000256" key="5">
    <source>
        <dbReference type="ARBA" id="ARBA00022989"/>
    </source>
</evidence>